<dbReference type="GO" id="GO:0004341">
    <property type="term" value="F:gluconolactonase activity"/>
    <property type="evidence" value="ECO:0007669"/>
    <property type="project" value="TreeGrafter"/>
</dbReference>
<dbReference type="AlphaFoldDB" id="A0A6J5EXE1"/>
<proteinExistence type="inferred from homology"/>
<comment type="similarity">
    <text evidence="1">Belongs to the SMP-30/CGR1 family.</text>
</comment>
<organism evidence="5 6">
    <name type="scientific">Paraburkholderia humisilvae</name>
    <dbReference type="NCBI Taxonomy" id="627669"/>
    <lineage>
        <taxon>Bacteria</taxon>
        <taxon>Pseudomonadati</taxon>
        <taxon>Pseudomonadota</taxon>
        <taxon>Betaproteobacteria</taxon>
        <taxon>Burkholderiales</taxon>
        <taxon>Burkholderiaceae</taxon>
        <taxon>Paraburkholderia</taxon>
    </lineage>
</organism>
<accession>A0A6J5EXE1</accession>
<feature type="binding site" evidence="3">
    <location>
        <position position="121"/>
    </location>
    <ligand>
        <name>substrate</name>
    </ligand>
</feature>
<dbReference type="PANTHER" id="PTHR10907">
    <property type="entry name" value="REGUCALCIN"/>
    <property type="match status" value="1"/>
</dbReference>
<feature type="active site" description="Proton donor/acceptor" evidence="2">
    <location>
        <position position="222"/>
    </location>
</feature>
<evidence type="ECO:0000256" key="1">
    <source>
        <dbReference type="ARBA" id="ARBA00008853"/>
    </source>
</evidence>
<dbReference type="PANTHER" id="PTHR10907:SF47">
    <property type="entry name" value="REGUCALCIN"/>
    <property type="match status" value="1"/>
</dbReference>
<reference evidence="5 6" key="1">
    <citation type="submission" date="2020-04" db="EMBL/GenBank/DDBJ databases">
        <authorList>
            <person name="De Canck E."/>
        </authorList>
    </citation>
    <scope>NUCLEOTIDE SEQUENCE [LARGE SCALE GENOMIC DNA]</scope>
    <source>
        <strain evidence="5 6">LMG 29542</strain>
    </source>
</reference>
<feature type="binding site" evidence="3">
    <location>
        <position position="222"/>
    </location>
    <ligand>
        <name>a divalent metal cation</name>
        <dbReference type="ChEBI" id="CHEBI:60240"/>
    </ligand>
</feature>
<sequence>MSTVNPLHAQRVTAAGDVPALVGESPVWHASEGALYWVDIVRQTIQRLHLATGERAAWALPERVACLAFGQAGGLLAGMESGLFSVTLSAPATSRGSGESGTAQVRRLVAPAFALPNMRFNDGRCDRQGRFWAGTMDQDMAAARPVGALFRFDTAGRLSAPVVDDLIVQNGLAWSPDGRTMYLSDSHPSRRIVWTFDYDPQTGEPRNRRVFADLHHYVGRPDGAAMDVDGGYWICANDAGRVLRFTPAGKLDRQIELPAAKPAMCAFGGPSLDTLFITTIRPDAGATEHDGHVFAVRPGVTGCAEAAYGGVL</sequence>
<dbReference type="Gene3D" id="2.120.10.30">
    <property type="entry name" value="TolB, C-terminal domain"/>
    <property type="match status" value="1"/>
</dbReference>
<dbReference type="PRINTS" id="PR01790">
    <property type="entry name" value="SMP30FAMILY"/>
</dbReference>
<keyword evidence="3" id="KW-0479">Metal-binding</keyword>
<dbReference type="EC" id="3.1.1.99" evidence="5"/>
<dbReference type="Proteomes" id="UP000494363">
    <property type="component" value="Unassembled WGS sequence"/>
</dbReference>
<dbReference type="GO" id="GO:0019853">
    <property type="term" value="P:L-ascorbic acid biosynthetic process"/>
    <property type="evidence" value="ECO:0007669"/>
    <property type="project" value="TreeGrafter"/>
</dbReference>
<feature type="binding site" evidence="3">
    <location>
        <position position="170"/>
    </location>
    <ligand>
        <name>a divalent metal cation</name>
        <dbReference type="ChEBI" id="CHEBI:60240"/>
    </ligand>
</feature>
<dbReference type="InterPro" id="IPR011042">
    <property type="entry name" value="6-blade_b-propeller_TolB-like"/>
</dbReference>
<evidence type="ECO:0000313" key="5">
    <source>
        <dbReference type="EMBL" id="CAB3769725.1"/>
    </source>
</evidence>
<evidence type="ECO:0000256" key="3">
    <source>
        <dbReference type="PIRSR" id="PIRSR605511-2"/>
    </source>
</evidence>
<keyword evidence="5" id="KW-0378">Hydrolase</keyword>
<dbReference type="RefSeq" id="WP_175231223.1">
    <property type="nucleotide sequence ID" value="NZ_CADIKH010000042.1"/>
</dbReference>
<feature type="binding site" evidence="3">
    <location>
        <position position="24"/>
    </location>
    <ligand>
        <name>a divalent metal cation</name>
        <dbReference type="ChEBI" id="CHEBI:60240"/>
    </ligand>
</feature>
<comment type="cofactor">
    <cofactor evidence="3">
        <name>Zn(2+)</name>
        <dbReference type="ChEBI" id="CHEBI:29105"/>
    </cofactor>
    <text evidence="3">Binds 1 divalent metal cation per subunit.</text>
</comment>
<feature type="binding site" evidence="3">
    <location>
        <position position="119"/>
    </location>
    <ligand>
        <name>substrate</name>
    </ligand>
</feature>
<keyword evidence="6" id="KW-1185">Reference proteome</keyword>
<evidence type="ECO:0000259" key="4">
    <source>
        <dbReference type="Pfam" id="PF08450"/>
    </source>
</evidence>
<evidence type="ECO:0000256" key="2">
    <source>
        <dbReference type="PIRSR" id="PIRSR605511-1"/>
    </source>
</evidence>
<feature type="binding site" evidence="3">
    <location>
        <position position="139"/>
    </location>
    <ligand>
        <name>substrate</name>
    </ligand>
</feature>
<dbReference type="GO" id="GO:0005509">
    <property type="term" value="F:calcium ion binding"/>
    <property type="evidence" value="ECO:0007669"/>
    <property type="project" value="TreeGrafter"/>
</dbReference>
<dbReference type="SUPFAM" id="SSF63829">
    <property type="entry name" value="Calcium-dependent phosphotriesterase"/>
    <property type="match status" value="1"/>
</dbReference>
<name>A0A6J5EXE1_9BURK</name>
<dbReference type="InterPro" id="IPR005511">
    <property type="entry name" value="SMP-30"/>
</dbReference>
<dbReference type="EMBL" id="CADIKH010000042">
    <property type="protein sequence ID" value="CAB3769725.1"/>
    <property type="molecule type" value="Genomic_DNA"/>
</dbReference>
<gene>
    <name evidence="5" type="ORF">LMG29542_06194</name>
</gene>
<feature type="domain" description="SMP-30/Gluconolactonase/LRE-like region" evidence="4">
    <location>
        <begin position="22"/>
        <end position="280"/>
    </location>
</feature>
<dbReference type="Pfam" id="PF08450">
    <property type="entry name" value="SGL"/>
    <property type="match status" value="1"/>
</dbReference>
<dbReference type="InterPro" id="IPR013658">
    <property type="entry name" value="SGL"/>
</dbReference>
<protein>
    <submittedName>
        <fullName evidence="5">6-deoxy-6-sulfogluconolactonase</fullName>
        <ecNumber evidence="5">3.1.1.99</ecNumber>
    </submittedName>
</protein>
<evidence type="ECO:0000313" key="6">
    <source>
        <dbReference type="Proteomes" id="UP000494363"/>
    </source>
</evidence>
<keyword evidence="3" id="KW-0862">Zinc</keyword>